<reference evidence="2 3" key="1">
    <citation type="submission" date="2023-05" db="EMBL/GenBank/DDBJ databases">
        <title>B98-5 Cell Line De Novo Hybrid Assembly: An Optical Mapping Approach.</title>
        <authorList>
            <person name="Kananen K."/>
            <person name="Auerbach J.A."/>
            <person name="Kautto E."/>
            <person name="Blachly J.S."/>
        </authorList>
    </citation>
    <scope>NUCLEOTIDE SEQUENCE [LARGE SCALE GENOMIC DNA]</scope>
    <source>
        <strain evidence="2">B95-8</strain>
        <tissue evidence="2">Cell line</tissue>
    </source>
</reference>
<sequence>MTNSGVSEQATTSNSQPGSTLSTLSPASMTNSGVSEQATTSNSQPGSTPSTLSPASMTSSDTSEQPTTSNSHSGSTPSTLSPASMTSSGTSEQPTSSPISSSSTEMTALPGGTTTPGISEESTTSHTRPSLTSTVVSTESLQTLVPGTALSISSTVGFFSGPVHDSSFSITKSPFLKNPPSTLLGPTDSPVSGFDTTSSEFMCCSLVPTHL</sequence>
<evidence type="ECO:0000313" key="3">
    <source>
        <dbReference type="Proteomes" id="UP001266305"/>
    </source>
</evidence>
<evidence type="ECO:0000256" key="1">
    <source>
        <dbReference type="SAM" id="MobiDB-lite"/>
    </source>
</evidence>
<name>A0ABQ9WA11_SAGOE</name>
<organism evidence="2 3">
    <name type="scientific">Saguinus oedipus</name>
    <name type="common">Cotton-top tamarin</name>
    <name type="synonym">Oedipomidas oedipus</name>
    <dbReference type="NCBI Taxonomy" id="9490"/>
    <lineage>
        <taxon>Eukaryota</taxon>
        <taxon>Metazoa</taxon>
        <taxon>Chordata</taxon>
        <taxon>Craniata</taxon>
        <taxon>Vertebrata</taxon>
        <taxon>Euteleostomi</taxon>
        <taxon>Mammalia</taxon>
        <taxon>Eutheria</taxon>
        <taxon>Euarchontoglires</taxon>
        <taxon>Primates</taxon>
        <taxon>Haplorrhini</taxon>
        <taxon>Platyrrhini</taxon>
        <taxon>Cebidae</taxon>
        <taxon>Callitrichinae</taxon>
        <taxon>Saguinus</taxon>
    </lineage>
</organism>
<gene>
    <name evidence="2" type="ORF">P7K49_004133</name>
</gene>
<proteinExistence type="predicted"/>
<accession>A0ABQ9WA11</accession>
<protein>
    <submittedName>
        <fullName evidence="2">Uncharacterized protein</fullName>
    </submittedName>
</protein>
<dbReference type="Proteomes" id="UP001266305">
    <property type="component" value="Unassembled WGS sequence"/>
</dbReference>
<feature type="compositionally biased region" description="Low complexity" evidence="1">
    <location>
        <begin position="90"/>
        <end position="107"/>
    </location>
</feature>
<feature type="compositionally biased region" description="Polar residues" evidence="1">
    <location>
        <begin position="112"/>
        <end position="129"/>
    </location>
</feature>
<feature type="compositionally biased region" description="Polar residues" evidence="1">
    <location>
        <begin position="1"/>
        <end position="89"/>
    </location>
</feature>
<dbReference type="EMBL" id="JASSZA010000002">
    <property type="protein sequence ID" value="KAK2117247.1"/>
    <property type="molecule type" value="Genomic_DNA"/>
</dbReference>
<evidence type="ECO:0000313" key="2">
    <source>
        <dbReference type="EMBL" id="KAK2117247.1"/>
    </source>
</evidence>
<feature type="region of interest" description="Disordered" evidence="1">
    <location>
        <begin position="1"/>
        <end position="134"/>
    </location>
</feature>
<keyword evidence="3" id="KW-1185">Reference proteome</keyword>
<comment type="caution">
    <text evidence="2">The sequence shown here is derived from an EMBL/GenBank/DDBJ whole genome shotgun (WGS) entry which is preliminary data.</text>
</comment>